<reference evidence="5" key="1">
    <citation type="journal article" date="2021" name="Environ. Microbiol.">
        <title>New insights into the diversity and evolution of the archaeal mobilome from three complete genomes of Saccharolobus shibatae.</title>
        <authorList>
            <person name="Medvedeva S."/>
            <person name="Brandt D."/>
            <person name="Cvirkaite-Krupovic V."/>
            <person name="Liu Y."/>
            <person name="Severinov K."/>
            <person name="Ishino S."/>
            <person name="Ishino Y."/>
            <person name="Prangishvili D."/>
            <person name="Kalinowski J."/>
            <person name="Krupovic M."/>
        </authorList>
    </citation>
    <scope>NUCLEOTIDE SEQUENCE</scope>
    <source>
        <strain evidence="5">B12</strain>
    </source>
</reference>
<dbReference type="RefSeq" id="WP_218267423.1">
    <property type="nucleotide sequence ID" value="NZ_CP077717.1"/>
</dbReference>
<keyword evidence="1 3" id="KW-0560">Oxidoreductase</keyword>
<dbReference type="SMART" id="SM00984">
    <property type="entry name" value="UDPG_MGDP_dh_C"/>
    <property type="match status" value="1"/>
</dbReference>
<dbReference type="PANTHER" id="PTHR43750">
    <property type="entry name" value="UDP-GLUCOSE 6-DEHYDROGENASE TUAD"/>
    <property type="match status" value="1"/>
</dbReference>
<dbReference type="KEGG" id="sshi:J5U23_01518"/>
<evidence type="ECO:0000259" key="4">
    <source>
        <dbReference type="SMART" id="SM00984"/>
    </source>
</evidence>
<dbReference type="InterPro" id="IPR017476">
    <property type="entry name" value="UDP-Glc/GDP-Man"/>
</dbReference>
<dbReference type="AlphaFoldDB" id="A0A8F5GT72"/>
<evidence type="ECO:0000256" key="3">
    <source>
        <dbReference type="PIRNR" id="PIRNR000124"/>
    </source>
</evidence>
<dbReference type="GeneID" id="65563087"/>
<proteinExistence type="inferred from homology"/>
<name>A0A8F5GT72_SACSH</name>
<dbReference type="Proteomes" id="UP000694018">
    <property type="component" value="Chromosome"/>
</dbReference>
<dbReference type="InterPro" id="IPR014027">
    <property type="entry name" value="UDP-Glc/GDP-Man_DH_C"/>
</dbReference>
<sequence length="404" mass="44605">MKIGIVGLGYVGLVTGAVLADQGHYIIGVDIDENKVNGLNCNKIPIYEPGLDELIMKNREKIQFTTNYSALSDANVVFIAVSTPTINGKIFLDYIYSAAKNLQKILNNESIVVTKSTVIPGTSRKVKEITKREVIVNPEFLREGSAIIDTKHPDRIVIGGDDENAIGLVEDLWSFTNSPIIKTSMEEAELIKYAANSFLAIKISFINEIANLCEKIPNCNVDNIAKAIGMDKRISPYFLNAGLGFGGSCFPKDTLAITSFAKDLGEKLRIVEAAIEVNNERPFRAVKMMEDLIGKLENKTICVLGIAFKPNTDDTRESVGLKIAKLIREKGGKVIVYDPKAKADLEMVSLEECINKADGIIISTEWDEFRGLEDRLKGKYVVDGRRILNYKNFEKGKFKAIGVS</sequence>
<dbReference type="EC" id="1.1.1.22" evidence="3"/>
<keyword evidence="2 3" id="KW-0520">NAD</keyword>
<organism evidence="5 6">
    <name type="scientific">Saccharolobus shibatae (strain ATCC 51178 / DSM 5389 / JCM 8931 / NBRC 15437 / B12)</name>
    <name type="common">Sulfolobus shibatae</name>
    <dbReference type="NCBI Taxonomy" id="523848"/>
    <lineage>
        <taxon>Archaea</taxon>
        <taxon>Thermoproteota</taxon>
        <taxon>Thermoprotei</taxon>
        <taxon>Sulfolobales</taxon>
        <taxon>Sulfolobaceae</taxon>
        <taxon>Saccharolobus</taxon>
    </lineage>
</organism>
<dbReference type="Pfam" id="PF03720">
    <property type="entry name" value="UDPG_MGDP_dh_C"/>
    <property type="match status" value="1"/>
</dbReference>
<comment type="catalytic activity">
    <reaction evidence="3">
        <text>UDP-alpha-D-glucose + 2 NAD(+) + H2O = UDP-alpha-D-glucuronate + 2 NADH + 3 H(+)</text>
        <dbReference type="Rhea" id="RHEA:23596"/>
        <dbReference type="ChEBI" id="CHEBI:15377"/>
        <dbReference type="ChEBI" id="CHEBI:15378"/>
        <dbReference type="ChEBI" id="CHEBI:57540"/>
        <dbReference type="ChEBI" id="CHEBI:57945"/>
        <dbReference type="ChEBI" id="CHEBI:58052"/>
        <dbReference type="ChEBI" id="CHEBI:58885"/>
        <dbReference type="EC" id="1.1.1.22"/>
    </reaction>
</comment>
<dbReference type="Pfam" id="PF00984">
    <property type="entry name" value="UDPG_MGDP_dh"/>
    <property type="match status" value="1"/>
</dbReference>
<dbReference type="InterPro" id="IPR028357">
    <property type="entry name" value="UDPglc_DH_bac"/>
</dbReference>
<comment type="similarity">
    <text evidence="3">Belongs to the UDP-glucose/GDP-mannose dehydrogenase family.</text>
</comment>
<dbReference type="EMBL" id="CP077717">
    <property type="protein sequence ID" value="QXJ28649.1"/>
    <property type="molecule type" value="Genomic_DNA"/>
</dbReference>
<evidence type="ECO:0000313" key="6">
    <source>
        <dbReference type="Proteomes" id="UP000694018"/>
    </source>
</evidence>
<dbReference type="GO" id="GO:0003979">
    <property type="term" value="F:UDP-glucose 6-dehydrogenase activity"/>
    <property type="evidence" value="ECO:0007669"/>
    <property type="project" value="UniProtKB-EC"/>
</dbReference>
<dbReference type="InterPro" id="IPR001732">
    <property type="entry name" value="UDP-Glc/GDP-Man_DH_N"/>
</dbReference>
<dbReference type="NCBIfam" id="TIGR03026">
    <property type="entry name" value="NDP-sugDHase"/>
    <property type="match status" value="1"/>
</dbReference>
<gene>
    <name evidence="5" type="ORF">J5U23_01518</name>
</gene>
<dbReference type="InterPro" id="IPR014026">
    <property type="entry name" value="UDP-Glc/GDP-Man_DH_dimer"/>
</dbReference>
<evidence type="ECO:0000256" key="1">
    <source>
        <dbReference type="ARBA" id="ARBA00023002"/>
    </source>
</evidence>
<dbReference type="PANTHER" id="PTHR43750:SF3">
    <property type="entry name" value="UDP-GLUCOSE 6-DEHYDROGENASE TUAD"/>
    <property type="match status" value="1"/>
</dbReference>
<dbReference type="PIRSF" id="PIRSF000124">
    <property type="entry name" value="UDPglc_GDPman_dh"/>
    <property type="match status" value="1"/>
</dbReference>
<dbReference type="PIRSF" id="PIRSF500134">
    <property type="entry name" value="UDPglc_DH_bac"/>
    <property type="match status" value="1"/>
</dbReference>
<feature type="domain" description="UDP-glucose/GDP-mannose dehydrogenase C-terminal" evidence="4">
    <location>
        <begin position="302"/>
        <end position="390"/>
    </location>
</feature>
<protein>
    <recommendedName>
        <fullName evidence="3">UDP-glucose 6-dehydrogenase</fullName>
        <ecNumber evidence="3">1.1.1.22</ecNumber>
    </recommendedName>
</protein>
<dbReference type="Pfam" id="PF03721">
    <property type="entry name" value="UDPG_MGDP_dh_N"/>
    <property type="match status" value="1"/>
</dbReference>
<accession>A0A8F5GT72</accession>
<dbReference type="OrthoDB" id="372050at2157"/>
<dbReference type="GO" id="GO:0051287">
    <property type="term" value="F:NAD binding"/>
    <property type="evidence" value="ECO:0007669"/>
    <property type="project" value="InterPro"/>
</dbReference>
<evidence type="ECO:0000256" key="2">
    <source>
        <dbReference type="ARBA" id="ARBA00023027"/>
    </source>
</evidence>
<evidence type="ECO:0000313" key="5">
    <source>
        <dbReference type="EMBL" id="QXJ28649.1"/>
    </source>
</evidence>